<feature type="region of interest" description="Disordered" evidence="1">
    <location>
        <begin position="101"/>
        <end position="121"/>
    </location>
</feature>
<feature type="compositionally biased region" description="Low complexity" evidence="1">
    <location>
        <begin position="101"/>
        <end position="113"/>
    </location>
</feature>
<keyword evidence="3" id="KW-1185">Reference proteome</keyword>
<gene>
    <name evidence="2" type="ORF">C8F04DRAFT_1179431</name>
</gene>
<comment type="caution">
    <text evidence="2">The sequence shown here is derived from an EMBL/GenBank/DDBJ whole genome shotgun (WGS) entry which is preliminary data.</text>
</comment>
<protein>
    <submittedName>
        <fullName evidence="2">Uncharacterized protein</fullName>
    </submittedName>
</protein>
<reference evidence="2" key="1">
    <citation type="submission" date="2023-03" db="EMBL/GenBank/DDBJ databases">
        <title>Massive genome expansion in bonnet fungi (Mycena s.s.) driven by repeated elements and novel gene families across ecological guilds.</title>
        <authorList>
            <consortium name="Lawrence Berkeley National Laboratory"/>
            <person name="Harder C.B."/>
            <person name="Miyauchi S."/>
            <person name="Viragh M."/>
            <person name="Kuo A."/>
            <person name="Thoen E."/>
            <person name="Andreopoulos B."/>
            <person name="Lu D."/>
            <person name="Skrede I."/>
            <person name="Drula E."/>
            <person name="Henrissat B."/>
            <person name="Morin E."/>
            <person name="Kohler A."/>
            <person name="Barry K."/>
            <person name="LaButti K."/>
            <person name="Morin E."/>
            <person name="Salamov A."/>
            <person name="Lipzen A."/>
            <person name="Mereny Z."/>
            <person name="Hegedus B."/>
            <person name="Baldrian P."/>
            <person name="Stursova M."/>
            <person name="Weitz H."/>
            <person name="Taylor A."/>
            <person name="Grigoriev I.V."/>
            <person name="Nagy L.G."/>
            <person name="Martin F."/>
            <person name="Kauserud H."/>
        </authorList>
    </citation>
    <scope>NUCLEOTIDE SEQUENCE</scope>
    <source>
        <strain evidence="2">CBHHK200</strain>
    </source>
</reference>
<sequence>MLNGDASGFSWIFDSSRCWDDHQANLNGARISLERPIFRFDVPSVLTEGEGSLKSVMVDIPWVGRGFHFVSPNEPFLVRSGVLITDVYLANMDVADVRTTTPTSTSLSLQGSSNPFASDSQRVTPSRFCLSRRQISNSTIKLTLQQDMAGSNYAYPRASTTNPGFDSLTRP</sequence>
<organism evidence="2 3">
    <name type="scientific">Mycena alexandri</name>
    <dbReference type="NCBI Taxonomy" id="1745969"/>
    <lineage>
        <taxon>Eukaryota</taxon>
        <taxon>Fungi</taxon>
        <taxon>Dikarya</taxon>
        <taxon>Basidiomycota</taxon>
        <taxon>Agaricomycotina</taxon>
        <taxon>Agaricomycetes</taxon>
        <taxon>Agaricomycetidae</taxon>
        <taxon>Agaricales</taxon>
        <taxon>Marasmiineae</taxon>
        <taxon>Mycenaceae</taxon>
        <taxon>Mycena</taxon>
    </lineage>
</organism>
<dbReference type="AlphaFoldDB" id="A0AAD6T3R4"/>
<name>A0AAD6T3R4_9AGAR</name>
<evidence type="ECO:0000256" key="1">
    <source>
        <dbReference type="SAM" id="MobiDB-lite"/>
    </source>
</evidence>
<accession>A0AAD6T3R4</accession>
<proteinExistence type="predicted"/>
<evidence type="ECO:0000313" key="3">
    <source>
        <dbReference type="Proteomes" id="UP001218188"/>
    </source>
</evidence>
<dbReference type="Proteomes" id="UP001218188">
    <property type="component" value="Unassembled WGS sequence"/>
</dbReference>
<dbReference type="EMBL" id="JARJCM010000030">
    <property type="protein sequence ID" value="KAJ7038759.1"/>
    <property type="molecule type" value="Genomic_DNA"/>
</dbReference>
<evidence type="ECO:0000313" key="2">
    <source>
        <dbReference type="EMBL" id="KAJ7038759.1"/>
    </source>
</evidence>